<evidence type="ECO:0000313" key="1">
    <source>
        <dbReference type="EMBL" id="PQM48854.1"/>
    </source>
</evidence>
<dbReference type="Proteomes" id="UP000238296">
    <property type="component" value="Unassembled WGS sequence"/>
</dbReference>
<reference evidence="1 2" key="1">
    <citation type="journal article" date="2017" name="Int. J. Syst. Evol. Microbiol.">
        <title>Mycobacterium talmoniae sp. nov., a slowly growing mycobacterium isolated from human respiratory samples.</title>
        <authorList>
            <person name="Davidson R.M."/>
            <person name="DeGroote M.A."/>
            <person name="Marola J.L."/>
            <person name="Buss S."/>
            <person name="Jones V."/>
            <person name="McNeil M.R."/>
            <person name="Freifeld A.G."/>
            <person name="Elaine Epperson L."/>
            <person name="Hasan N.A."/>
            <person name="Jackson M."/>
            <person name="Iwen P.C."/>
            <person name="Salfinger M."/>
            <person name="Strong M."/>
        </authorList>
    </citation>
    <scope>NUCLEOTIDE SEQUENCE [LARGE SCALE GENOMIC DNA]</scope>
    <source>
        <strain evidence="1 2">ATCC BAA-2683</strain>
    </source>
</reference>
<dbReference type="PANTHER" id="PTHR47197">
    <property type="entry name" value="PROTEIN NIRF"/>
    <property type="match status" value="1"/>
</dbReference>
<proteinExistence type="predicted"/>
<gene>
    <name evidence="1" type="ORF">C1Y40_00924</name>
</gene>
<dbReference type="InterPro" id="IPR011044">
    <property type="entry name" value="Quino_amine_DH_bsu"/>
</dbReference>
<dbReference type="EMBL" id="PPEA01000132">
    <property type="protein sequence ID" value="PQM48854.1"/>
    <property type="molecule type" value="Genomic_DNA"/>
</dbReference>
<dbReference type="SUPFAM" id="SSF50969">
    <property type="entry name" value="YVTN repeat-like/Quinoprotein amine dehydrogenase"/>
    <property type="match status" value="1"/>
</dbReference>
<dbReference type="PANTHER" id="PTHR47197:SF3">
    <property type="entry name" value="DIHYDRO-HEME D1 DEHYDROGENASE"/>
    <property type="match status" value="1"/>
</dbReference>
<dbReference type="InterPro" id="IPR015943">
    <property type="entry name" value="WD40/YVTN_repeat-like_dom_sf"/>
</dbReference>
<dbReference type="Gene3D" id="2.130.10.10">
    <property type="entry name" value="YVTN repeat-like/Quinoprotein amine dehydrogenase"/>
    <property type="match status" value="2"/>
</dbReference>
<dbReference type="AlphaFoldDB" id="A0A2S8BQA5"/>
<comment type="caution">
    <text evidence="1">The sequence shown here is derived from an EMBL/GenBank/DDBJ whole genome shotgun (WGS) entry which is preliminary data.</text>
</comment>
<dbReference type="InterPro" id="IPR051200">
    <property type="entry name" value="Host-pathogen_enzymatic-act"/>
</dbReference>
<evidence type="ECO:0000313" key="2">
    <source>
        <dbReference type="Proteomes" id="UP000238296"/>
    </source>
</evidence>
<name>A0A2S8BQA5_9MYCO</name>
<sequence>MAKAVTAMSEAGDATGGVALAEPPSSAPTVRIPALGDLAVNLGPRSHRYLPEVLAEAGPLLEVGVALGLTVAGRIAVGNGPIAGVAASRDGRRLVVTNYGDDSISVINLAAGRVAATLTGLPEPFTVAADEADEARVYVGVASAGYDAVAAIDLDSGTAVAGYPLAGSVRDLAGSPDGKLLFTSRIGPDGADVVVLDTTTEQAQAIDLAVPPGAVAENLAVSPDGQRLYVAIQRPDGSGLAVIDTAARRVLDTIEIGSPIRGLALNHDGGILYVASCDPDLGAMIDVVDTRAAVITGSLEIGSPDAVTQLLLSNDGARAYLVTGAGVTVMSTLTHDVIGAVALDAQPSCVAESADGSHLYVADHAGAVTVVSIALTTASLVGEVADRPELFELEPVLV</sequence>
<protein>
    <submittedName>
        <fullName evidence="1">Uncharacterized protein</fullName>
    </submittedName>
</protein>
<organism evidence="1 2">
    <name type="scientific">Mycobacterium talmoniae</name>
    <dbReference type="NCBI Taxonomy" id="1858794"/>
    <lineage>
        <taxon>Bacteria</taxon>
        <taxon>Bacillati</taxon>
        <taxon>Actinomycetota</taxon>
        <taxon>Actinomycetes</taxon>
        <taxon>Mycobacteriales</taxon>
        <taxon>Mycobacteriaceae</taxon>
        <taxon>Mycobacterium</taxon>
    </lineage>
</organism>
<accession>A0A2S8BQA5</accession>